<evidence type="ECO:0000313" key="2">
    <source>
        <dbReference type="EMBL" id="SPF46466.1"/>
    </source>
</evidence>
<dbReference type="Pfam" id="PF12706">
    <property type="entry name" value="Lactamase_B_2"/>
    <property type="match status" value="1"/>
</dbReference>
<sequence length="286" mass="32644">MLIKFWGVRGSTPTPQAENLRYGGNTSCVEVRLGDRIYIFDCGTGFRVLGHHLEREFGDRPFAAHVFVSHFHWDHIQGMPFFRPLYDSPNSHFFFHSSSRTRSLEQVMAEQMASPYFPVNLDEMKAKRDFYDIENGCLDMEDGIRIKTAWLNHPQGCLGFRLETKDGVLVYATDNEPGDVNFDKAVRKLAEGADLLIYDAQYLPEEYAARRRGWGHSHWREAVNVVMESGAKELILYHHDPDHTDEIVDRVVENARNYYPEVRAAAEGMEIRLGAEGKSKGSGARG</sequence>
<dbReference type="SMART" id="SM00849">
    <property type="entry name" value="Lactamase_B"/>
    <property type="match status" value="1"/>
</dbReference>
<protein>
    <recommendedName>
        <fullName evidence="1">Metallo-beta-lactamase domain-containing protein</fullName>
    </recommendedName>
</protein>
<gene>
    <name evidence="2" type="ORF">SBA1_650015</name>
</gene>
<organism evidence="2 3">
    <name type="scientific">Candidatus Sulfotelmatobacter kueseliae</name>
    <dbReference type="NCBI Taxonomy" id="2042962"/>
    <lineage>
        <taxon>Bacteria</taxon>
        <taxon>Pseudomonadati</taxon>
        <taxon>Acidobacteriota</taxon>
        <taxon>Terriglobia</taxon>
        <taxon>Terriglobales</taxon>
        <taxon>Candidatus Korobacteraceae</taxon>
        <taxon>Candidatus Sulfotelmatobacter</taxon>
    </lineage>
</organism>
<accession>A0A2U3L3H4</accession>
<dbReference type="Proteomes" id="UP000238701">
    <property type="component" value="Unassembled WGS sequence"/>
</dbReference>
<dbReference type="SUPFAM" id="SSF56281">
    <property type="entry name" value="Metallo-hydrolase/oxidoreductase"/>
    <property type="match status" value="1"/>
</dbReference>
<dbReference type="InterPro" id="IPR036866">
    <property type="entry name" value="RibonucZ/Hydroxyglut_hydro"/>
</dbReference>
<proteinExistence type="predicted"/>
<evidence type="ECO:0000259" key="1">
    <source>
        <dbReference type="SMART" id="SM00849"/>
    </source>
</evidence>
<evidence type="ECO:0000313" key="3">
    <source>
        <dbReference type="Proteomes" id="UP000238701"/>
    </source>
</evidence>
<dbReference type="OrthoDB" id="9800940at2"/>
<dbReference type="InterPro" id="IPR001279">
    <property type="entry name" value="Metallo-B-lactamas"/>
</dbReference>
<dbReference type="CDD" id="cd07715">
    <property type="entry name" value="TaR3-like_MBL-fold"/>
    <property type="match status" value="1"/>
</dbReference>
<dbReference type="Gene3D" id="3.60.15.10">
    <property type="entry name" value="Ribonuclease Z/Hydroxyacylglutathione hydrolase-like"/>
    <property type="match status" value="1"/>
</dbReference>
<dbReference type="PANTHER" id="PTHR42663:SF4">
    <property type="entry name" value="SLL1036 PROTEIN"/>
    <property type="match status" value="1"/>
</dbReference>
<reference evidence="3" key="1">
    <citation type="submission" date="2018-02" db="EMBL/GenBank/DDBJ databases">
        <authorList>
            <person name="Hausmann B."/>
        </authorList>
    </citation>
    <scope>NUCLEOTIDE SEQUENCE [LARGE SCALE GENOMIC DNA]</scope>
    <source>
        <strain evidence="3">Peat soil MAG SbA1</strain>
    </source>
</reference>
<name>A0A2U3L3H4_9BACT</name>
<feature type="domain" description="Metallo-beta-lactamase" evidence="1">
    <location>
        <begin position="25"/>
        <end position="206"/>
    </location>
</feature>
<dbReference type="AlphaFoldDB" id="A0A2U3L3H4"/>
<dbReference type="EMBL" id="OMOD01000161">
    <property type="protein sequence ID" value="SPF46466.1"/>
    <property type="molecule type" value="Genomic_DNA"/>
</dbReference>
<dbReference type="PANTHER" id="PTHR42663">
    <property type="entry name" value="HYDROLASE C777.06C-RELATED-RELATED"/>
    <property type="match status" value="1"/>
</dbReference>